<dbReference type="InParanoid" id="A0A194RNQ6"/>
<dbReference type="InterPro" id="IPR028994">
    <property type="entry name" value="Integrin_alpha_N"/>
</dbReference>
<keyword evidence="11" id="KW-1133">Transmembrane helix</keyword>
<keyword evidence="8 11" id="KW-0675">Receptor</keyword>
<keyword evidence="5 11" id="KW-0130">Cell adhesion</keyword>
<reference evidence="13 14" key="1">
    <citation type="journal article" date="2015" name="Nat. Commun.">
        <title>Outbred genome sequencing and CRISPR/Cas9 gene editing in butterflies.</title>
        <authorList>
            <person name="Li X."/>
            <person name="Fan D."/>
            <person name="Zhang W."/>
            <person name="Liu G."/>
            <person name="Zhang L."/>
            <person name="Zhao L."/>
            <person name="Fang X."/>
            <person name="Chen L."/>
            <person name="Dong Y."/>
            <person name="Chen Y."/>
            <person name="Ding Y."/>
            <person name="Zhao R."/>
            <person name="Feng M."/>
            <person name="Zhu Y."/>
            <person name="Feng Y."/>
            <person name="Jiang X."/>
            <person name="Zhu D."/>
            <person name="Xiang H."/>
            <person name="Feng X."/>
            <person name="Li S."/>
            <person name="Wang J."/>
            <person name="Zhang G."/>
            <person name="Kronforst M.R."/>
            <person name="Wang W."/>
        </authorList>
    </citation>
    <scope>NUCLEOTIDE SEQUENCE [LARGE SCALE GENOMIC DNA]</scope>
    <source>
        <strain evidence="13">Ya'a_city_454_Pm</strain>
        <tissue evidence="13">Whole body</tissue>
    </source>
</reference>
<dbReference type="GO" id="GO:0007157">
    <property type="term" value="P:heterophilic cell-cell adhesion via plasma membrane cell adhesion molecules"/>
    <property type="evidence" value="ECO:0007669"/>
    <property type="project" value="UniProtKB-ARBA"/>
</dbReference>
<evidence type="ECO:0000256" key="11">
    <source>
        <dbReference type="RuleBase" id="RU003762"/>
    </source>
</evidence>
<feature type="region of interest" description="Disordered" evidence="12">
    <location>
        <begin position="754"/>
        <end position="785"/>
    </location>
</feature>
<comment type="similarity">
    <text evidence="2 11">Belongs to the integrin alpha chain family.</text>
</comment>
<dbReference type="EMBL" id="KQ459984">
    <property type="protein sequence ID" value="KPJ19044.1"/>
    <property type="molecule type" value="Genomic_DNA"/>
</dbReference>
<name>A0A194RNQ6_PAPMA</name>
<comment type="subcellular location">
    <subcellularLocation>
        <location evidence="1 11">Membrane</location>
        <topology evidence="1 11">Single-pass type I membrane protein</topology>
    </subcellularLocation>
</comment>
<dbReference type="GO" id="GO:0033627">
    <property type="term" value="P:cell adhesion mediated by integrin"/>
    <property type="evidence" value="ECO:0007669"/>
    <property type="project" value="TreeGrafter"/>
</dbReference>
<dbReference type="GO" id="GO:0005178">
    <property type="term" value="F:integrin binding"/>
    <property type="evidence" value="ECO:0007669"/>
    <property type="project" value="TreeGrafter"/>
</dbReference>
<evidence type="ECO:0000256" key="4">
    <source>
        <dbReference type="ARBA" id="ARBA00022737"/>
    </source>
</evidence>
<evidence type="ECO:0000256" key="1">
    <source>
        <dbReference type="ARBA" id="ARBA00004479"/>
    </source>
</evidence>
<evidence type="ECO:0000256" key="5">
    <source>
        <dbReference type="ARBA" id="ARBA00022889"/>
    </source>
</evidence>
<keyword evidence="3" id="KW-0732">Signal</keyword>
<evidence type="ECO:0000256" key="9">
    <source>
        <dbReference type="ARBA" id="ARBA00023180"/>
    </source>
</evidence>
<dbReference type="Proteomes" id="UP000053240">
    <property type="component" value="Unassembled WGS sequence"/>
</dbReference>
<proteinExistence type="inferred from homology"/>
<dbReference type="GO" id="GO:0007160">
    <property type="term" value="P:cell-matrix adhesion"/>
    <property type="evidence" value="ECO:0007669"/>
    <property type="project" value="TreeGrafter"/>
</dbReference>
<sequence>MPQISKKDRLKDTVPYGRVIQYKNITKTPQLISPQNGDKEFFNFGYGIASGNFFSNDITYAISTPYGNNGVGQLLFYSENGVYIKTIMDSDSRLGTLFGAVLCTVNLTGKRDSLLVGAPTYVPEDTDDADIGAVHIYMPNDKSLTLTKTIIGKVVGGRFGSAIVNLGDISLTLTKTIIGKVVGGRFGSAIVNLGDIDSDQLDDVAIAAPYENDGKGAVYIYTARNILTDKMDVKYTQKVQPVAVTSRTFGLSLTAMQDHDGNSCNELAIGAPETNEVFILSCFPSIFLRVYSKLPNLQIRNSTEKDQFIFKACLEAKFPEKPKEIVADILVTVNIMHPSAKFNGSENGVISYIEKLNRNMSVYCRDIQVLTPLDKNTELHPIQIATKAELTNDPSFSERFDANRAVIAEHSSLFALDKRRVSDCNSAYCVPNITTITSTSFTLPYTVGSTDTESINLIMINSGETAYNACLRVRISSARVLLAPGCTRDEHDLICEPGTPLKQNETWKLPNVVLETKFLTNRDKKINITVNTYNHCENETDKITDELVIDLQNDLTNLILTSEAIPAEVVNISHVNLDTEISHFYTITNKGSTNWVDMKSEVILESKYAEIKNPIIIYTNNRNVTCDYDLKSYCTIDEIRKNQKIYIMVNLRIPPIADEEFKNISVITRLNLIENEEIKTLSALSTLVRVELPQISIWIYLAAGVIAILVLVIIVIIFYECGFLQRKNKEKLKDLKKDVRRQSMRRTMLLRESMRAAQARTSGGGAPDDQNKLLEVDKTDKPTDR</sequence>
<dbReference type="AlphaFoldDB" id="A0A194RNQ6"/>
<feature type="repeat" description="FG-GAP" evidence="10">
    <location>
        <begin position="172"/>
        <end position="230"/>
    </location>
</feature>
<dbReference type="GO" id="GO:0007229">
    <property type="term" value="P:integrin-mediated signaling pathway"/>
    <property type="evidence" value="ECO:0007669"/>
    <property type="project" value="UniProtKB-KW"/>
</dbReference>
<dbReference type="InterPro" id="IPR032695">
    <property type="entry name" value="Integrin_dom_sf"/>
</dbReference>
<dbReference type="Gene3D" id="1.20.5.930">
    <property type="entry name" value="Bicelle-embedded integrin alpha(iib) transmembrane segment"/>
    <property type="match status" value="1"/>
</dbReference>
<keyword evidence="4" id="KW-0677">Repeat</keyword>
<dbReference type="Gene3D" id="2.130.10.130">
    <property type="entry name" value="Integrin alpha, N-terminal"/>
    <property type="match status" value="2"/>
</dbReference>
<dbReference type="SMART" id="SM00191">
    <property type="entry name" value="Int_alpha"/>
    <property type="match status" value="3"/>
</dbReference>
<evidence type="ECO:0000256" key="3">
    <source>
        <dbReference type="ARBA" id="ARBA00022729"/>
    </source>
</evidence>
<dbReference type="InterPro" id="IPR000413">
    <property type="entry name" value="Integrin_alpha"/>
</dbReference>
<keyword evidence="6 11" id="KW-0401">Integrin</keyword>
<evidence type="ECO:0000256" key="8">
    <source>
        <dbReference type="ARBA" id="ARBA00023170"/>
    </source>
</evidence>
<organism evidence="13 14">
    <name type="scientific">Papilio machaon</name>
    <name type="common">Old World swallowtail butterfly</name>
    <dbReference type="NCBI Taxonomy" id="76193"/>
    <lineage>
        <taxon>Eukaryota</taxon>
        <taxon>Metazoa</taxon>
        <taxon>Ecdysozoa</taxon>
        <taxon>Arthropoda</taxon>
        <taxon>Hexapoda</taxon>
        <taxon>Insecta</taxon>
        <taxon>Pterygota</taxon>
        <taxon>Neoptera</taxon>
        <taxon>Endopterygota</taxon>
        <taxon>Lepidoptera</taxon>
        <taxon>Glossata</taxon>
        <taxon>Ditrysia</taxon>
        <taxon>Papilionoidea</taxon>
        <taxon>Papilionidae</taxon>
        <taxon>Papilioninae</taxon>
        <taxon>Papilio</taxon>
    </lineage>
</organism>
<evidence type="ECO:0000256" key="7">
    <source>
        <dbReference type="ARBA" id="ARBA00023136"/>
    </source>
</evidence>
<dbReference type="InterPro" id="IPR013519">
    <property type="entry name" value="Int_alpha_beta-p"/>
</dbReference>
<dbReference type="SUPFAM" id="SSF69318">
    <property type="entry name" value="Integrin alpha N-terminal domain"/>
    <property type="match status" value="1"/>
</dbReference>
<gene>
    <name evidence="13" type="ORF">RR48_12555</name>
</gene>
<dbReference type="InterPro" id="IPR013517">
    <property type="entry name" value="FG-GAP"/>
</dbReference>
<evidence type="ECO:0000256" key="10">
    <source>
        <dbReference type="PROSITE-ProRule" id="PRU00803"/>
    </source>
</evidence>
<protein>
    <submittedName>
        <fullName evidence="13">Integrin alpha-PS4</fullName>
    </submittedName>
</protein>
<dbReference type="PRINTS" id="PR01185">
    <property type="entry name" value="INTEGRINA"/>
</dbReference>
<feature type="transmembrane region" description="Helical" evidence="11">
    <location>
        <begin position="697"/>
        <end position="719"/>
    </location>
</feature>
<feature type="compositionally biased region" description="Basic and acidic residues" evidence="12">
    <location>
        <begin position="769"/>
        <end position="785"/>
    </location>
</feature>
<evidence type="ECO:0000256" key="12">
    <source>
        <dbReference type="SAM" id="MobiDB-lite"/>
    </source>
</evidence>
<accession>A0A194RNQ6</accession>
<dbReference type="PANTHER" id="PTHR23220:SF83">
    <property type="entry name" value="INTEGRIN ALPHA-PS3-RELATED"/>
    <property type="match status" value="1"/>
</dbReference>
<dbReference type="Gene3D" id="2.60.40.1510">
    <property type="entry name" value="ntegrin, alpha v. Chain A, domain 3"/>
    <property type="match status" value="1"/>
</dbReference>
<evidence type="ECO:0000313" key="14">
    <source>
        <dbReference type="Proteomes" id="UP000053240"/>
    </source>
</evidence>
<keyword evidence="14" id="KW-1185">Reference proteome</keyword>
<dbReference type="GO" id="GO:0008305">
    <property type="term" value="C:integrin complex"/>
    <property type="evidence" value="ECO:0007669"/>
    <property type="project" value="InterPro"/>
</dbReference>
<dbReference type="SUPFAM" id="SSF69179">
    <property type="entry name" value="Integrin domains"/>
    <property type="match status" value="1"/>
</dbReference>
<dbReference type="PANTHER" id="PTHR23220">
    <property type="entry name" value="INTEGRIN ALPHA"/>
    <property type="match status" value="1"/>
</dbReference>
<keyword evidence="11" id="KW-0812">Transmembrane</keyword>
<keyword evidence="9" id="KW-0325">Glycoprotein</keyword>
<dbReference type="STRING" id="76193.A0A194RNQ6"/>
<evidence type="ECO:0000256" key="2">
    <source>
        <dbReference type="ARBA" id="ARBA00008054"/>
    </source>
</evidence>
<evidence type="ECO:0000256" key="6">
    <source>
        <dbReference type="ARBA" id="ARBA00023037"/>
    </source>
</evidence>
<keyword evidence="7 11" id="KW-0472">Membrane</keyword>
<dbReference type="Pfam" id="PF01839">
    <property type="entry name" value="FG-GAP"/>
    <property type="match status" value="1"/>
</dbReference>
<dbReference type="PROSITE" id="PS51470">
    <property type="entry name" value="FG_GAP"/>
    <property type="match status" value="1"/>
</dbReference>
<dbReference type="GO" id="GO:0009897">
    <property type="term" value="C:external side of plasma membrane"/>
    <property type="evidence" value="ECO:0007669"/>
    <property type="project" value="TreeGrafter"/>
</dbReference>
<evidence type="ECO:0000313" key="13">
    <source>
        <dbReference type="EMBL" id="KPJ19044.1"/>
    </source>
</evidence>